<organism evidence="1 2">
    <name type="scientific">Byssothecium circinans</name>
    <dbReference type="NCBI Taxonomy" id="147558"/>
    <lineage>
        <taxon>Eukaryota</taxon>
        <taxon>Fungi</taxon>
        <taxon>Dikarya</taxon>
        <taxon>Ascomycota</taxon>
        <taxon>Pezizomycotina</taxon>
        <taxon>Dothideomycetes</taxon>
        <taxon>Pleosporomycetidae</taxon>
        <taxon>Pleosporales</taxon>
        <taxon>Massarineae</taxon>
        <taxon>Massarinaceae</taxon>
        <taxon>Byssothecium</taxon>
    </lineage>
</organism>
<gene>
    <name evidence="1" type="ORF">CC80DRAFT_499202</name>
</gene>
<evidence type="ECO:0000313" key="2">
    <source>
        <dbReference type="Proteomes" id="UP000800035"/>
    </source>
</evidence>
<protein>
    <submittedName>
        <fullName evidence="1">Uncharacterized protein</fullName>
    </submittedName>
</protein>
<dbReference type="EMBL" id="ML976978">
    <property type="protein sequence ID" value="KAF1962893.1"/>
    <property type="molecule type" value="Genomic_DNA"/>
</dbReference>
<proteinExistence type="predicted"/>
<dbReference type="OrthoDB" id="3865154at2759"/>
<reference evidence="1" key="1">
    <citation type="journal article" date="2020" name="Stud. Mycol.">
        <title>101 Dothideomycetes genomes: a test case for predicting lifestyles and emergence of pathogens.</title>
        <authorList>
            <person name="Haridas S."/>
            <person name="Albert R."/>
            <person name="Binder M."/>
            <person name="Bloem J."/>
            <person name="Labutti K."/>
            <person name="Salamov A."/>
            <person name="Andreopoulos B."/>
            <person name="Baker S."/>
            <person name="Barry K."/>
            <person name="Bills G."/>
            <person name="Bluhm B."/>
            <person name="Cannon C."/>
            <person name="Castanera R."/>
            <person name="Culley D."/>
            <person name="Daum C."/>
            <person name="Ezra D."/>
            <person name="Gonzalez J."/>
            <person name="Henrissat B."/>
            <person name="Kuo A."/>
            <person name="Liang C."/>
            <person name="Lipzen A."/>
            <person name="Lutzoni F."/>
            <person name="Magnuson J."/>
            <person name="Mondo S."/>
            <person name="Nolan M."/>
            <person name="Ohm R."/>
            <person name="Pangilinan J."/>
            <person name="Park H.-J."/>
            <person name="Ramirez L."/>
            <person name="Alfaro M."/>
            <person name="Sun H."/>
            <person name="Tritt A."/>
            <person name="Yoshinaga Y."/>
            <person name="Zwiers L.-H."/>
            <person name="Turgeon B."/>
            <person name="Goodwin S."/>
            <person name="Spatafora J."/>
            <person name="Crous P."/>
            <person name="Grigoriev I."/>
        </authorList>
    </citation>
    <scope>NUCLEOTIDE SEQUENCE</scope>
    <source>
        <strain evidence="1">CBS 675.92</strain>
    </source>
</reference>
<name>A0A6A5UCJ0_9PLEO</name>
<accession>A0A6A5UCJ0</accession>
<keyword evidence="2" id="KW-1185">Reference proteome</keyword>
<dbReference type="Proteomes" id="UP000800035">
    <property type="component" value="Unassembled WGS sequence"/>
</dbReference>
<dbReference type="AlphaFoldDB" id="A0A6A5UCJ0"/>
<evidence type="ECO:0000313" key="1">
    <source>
        <dbReference type="EMBL" id="KAF1962893.1"/>
    </source>
</evidence>
<sequence>MLLKPRRRVEIWALIIAYVFSTLRISEYVESTGRIRSRRGLRFKRDVKCMTFTLDKRPEHALHEGAETRLLFCNPMLMIVAMCIARNGFRAGYNKPLMVHDFRVEGLILTNNALSKNERKELQARKRKLILEALLRDRLASSMFIKATIRSDALYERLTDKPEIIPTQCNPLIYGGTLAALGFYPNYLGDESLPPEVRMRQFPETAEWKDHIYNQYSKDSKLLACPLRQQAKGELD</sequence>